<evidence type="ECO:0000256" key="3">
    <source>
        <dbReference type="ARBA" id="ARBA00022475"/>
    </source>
</evidence>
<gene>
    <name evidence="9" type="ORF">AB5S05_15285</name>
</gene>
<feature type="transmembrane region" description="Helical" evidence="7">
    <location>
        <begin position="352"/>
        <end position="372"/>
    </location>
</feature>
<dbReference type="SUPFAM" id="SSF48317">
    <property type="entry name" value="Acid phosphatase/Vanadium-dependent haloperoxidase"/>
    <property type="match status" value="1"/>
</dbReference>
<dbReference type="Gene3D" id="1.20.144.10">
    <property type="entry name" value="Phosphatidic acid phosphatase type 2/haloperoxidase"/>
    <property type="match status" value="2"/>
</dbReference>
<sequence>MSAWFDSSASWLAANPQWLGLALFLIACTECLAIVGLLVPGTLLLFSVAVLAGSGALSLGQTLVLGYAGGLLGDGLSYALGRYFHQDIRRLPGLRHHPQWLSGAEGYFQRYGIASLLVGRYIGPLRPMLPMVAGMFNMPLGRFIAVSLVAAAGWAVAYLLPGWATGAALRLPLPPGFWSQAAVLASGLGLLLLVSIQSSLRKRRHASLVSAGACLLLLLGLFLAWPQFAELDQGLLALVQEQRSPGLDEWMVLITRLGNIDAQLAAGMLLCLLLLLARQWRAALFAGVTLLGSALANGTLKDLFARHRPDVLLEPLDSFSFPSGHSSAAFAFFLVLGVLAGRGQPVRLRLAWLVLASLPALAIALSRVYLGAHWPTDVIAGALLACSLCALSLSLSQWRTPLAPLSARIWWLVLPGCLALLGAIATWHLSASLLLYRH</sequence>
<dbReference type="RefSeq" id="WP_369288381.1">
    <property type="nucleotide sequence ID" value="NZ_JBFTEG010000012.1"/>
</dbReference>
<feature type="transmembrane region" description="Helical" evidence="7">
    <location>
        <begin position="176"/>
        <end position="196"/>
    </location>
</feature>
<dbReference type="Proteomes" id="UP001560296">
    <property type="component" value="Unassembled WGS sequence"/>
</dbReference>
<evidence type="ECO:0000256" key="1">
    <source>
        <dbReference type="ARBA" id="ARBA00004651"/>
    </source>
</evidence>
<accession>A0ABV3YWC0</accession>
<feature type="transmembrane region" description="Helical" evidence="7">
    <location>
        <begin position="320"/>
        <end position="340"/>
    </location>
</feature>
<feature type="transmembrane region" description="Helical" evidence="7">
    <location>
        <begin position="18"/>
        <end position="39"/>
    </location>
</feature>
<evidence type="ECO:0000256" key="5">
    <source>
        <dbReference type="ARBA" id="ARBA00022989"/>
    </source>
</evidence>
<dbReference type="SMART" id="SM00014">
    <property type="entry name" value="acidPPc"/>
    <property type="match status" value="1"/>
</dbReference>
<dbReference type="InterPro" id="IPR000326">
    <property type="entry name" value="PAP2/HPO"/>
</dbReference>
<evidence type="ECO:0000256" key="4">
    <source>
        <dbReference type="ARBA" id="ARBA00022692"/>
    </source>
</evidence>
<evidence type="ECO:0000256" key="6">
    <source>
        <dbReference type="ARBA" id="ARBA00023136"/>
    </source>
</evidence>
<feature type="transmembrane region" description="Helical" evidence="7">
    <location>
        <begin position="208"/>
        <end position="228"/>
    </location>
</feature>
<keyword evidence="4 7" id="KW-0812">Transmembrane</keyword>
<comment type="subcellular location">
    <subcellularLocation>
        <location evidence="1">Cell membrane</location>
        <topology evidence="1">Multi-pass membrane protein</topology>
    </subcellularLocation>
</comment>
<dbReference type="InterPro" id="IPR032816">
    <property type="entry name" value="VTT_dom"/>
</dbReference>
<dbReference type="InterPro" id="IPR036938">
    <property type="entry name" value="PAP2/HPO_sf"/>
</dbReference>
<organism evidence="9 10">
    <name type="scientific">Pseudomonas zhanjiangensis</name>
    <dbReference type="NCBI Taxonomy" id="3239015"/>
    <lineage>
        <taxon>Bacteria</taxon>
        <taxon>Pseudomonadati</taxon>
        <taxon>Pseudomonadota</taxon>
        <taxon>Gammaproteobacteria</taxon>
        <taxon>Pseudomonadales</taxon>
        <taxon>Pseudomonadaceae</taxon>
        <taxon>Pseudomonas</taxon>
    </lineage>
</organism>
<dbReference type="InterPro" id="IPR032818">
    <property type="entry name" value="DedA-like"/>
</dbReference>
<dbReference type="PANTHER" id="PTHR30353:SF15">
    <property type="entry name" value="INNER MEMBRANE PROTEIN YABI"/>
    <property type="match status" value="1"/>
</dbReference>
<feature type="transmembrane region" description="Helical" evidence="7">
    <location>
        <begin position="409"/>
        <end position="429"/>
    </location>
</feature>
<protein>
    <submittedName>
        <fullName evidence="9">Bifunctional DedA family/phosphatase PAP2 family protein</fullName>
    </submittedName>
</protein>
<comment type="similarity">
    <text evidence="2">Belongs to the DedA family.</text>
</comment>
<keyword evidence="10" id="KW-1185">Reference proteome</keyword>
<evidence type="ECO:0000259" key="8">
    <source>
        <dbReference type="SMART" id="SM00014"/>
    </source>
</evidence>
<dbReference type="Pfam" id="PF09335">
    <property type="entry name" value="VTT_dom"/>
    <property type="match status" value="1"/>
</dbReference>
<dbReference type="EMBL" id="JBFTEG010000012">
    <property type="protein sequence ID" value="MEX6503424.1"/>
    <property type="molecule type" value="Genomic_DNA"/>
</dbReference>
<feature type="domain" description="Phosphatidic acid phosphatase type 2/haloperoxidase" evidence="8">
    <location>
        <begin position="283"/>
        <end position="393"/>
    </location>
</feature>
<feature type="transmembrane region" description="Helical" evidence="7">
    <location>
        <begin position="282"/>
        <end position="300"/>
    </location>
</feature>
<comment type="caution">
    <text evidence="9">The sequence shown here is derived from an EMBL/GenBank/DDBJ whole genome shotgun (WGS) entry which is preliminary data.</text>
</comment>
<keyword evidence="5 7" id="KW-1133">Transmembrane helix</keyword>
<reference evidence="9 10" key="1">
    <citation type="submission" date="2024-07" db="EMBL/GenBank/DDBJ databases">
        <authorList>
            <person name="Li M."/>
        </authorList>
    </citation>
    <scope>NUCLEOTIDE SEQUENCE [LARGE SCALE GENOMIC DNA]</scope>
    <source>
        <strain evidence="9 10">25A3E</strain>
    </source>
</reference>
<evidence type="ECO:0000313" key="10">
    <source>
        <dbReference type="Proteomes" id="UP001560296"/>
    </source>
</evidence>
<feature type="transmembrane region" description="Helical" evidence="7">
    <location>
        <begin position="143"/>
        <end position="164"/>
    </location>
</feature>
<dbReference type="CDD" id="cd03392">
    <property type="entry name" value="PAP2_like_2"/>
    <property type="match status" value="1"/>
</dbReference>
<feature type="transmembrane region" description="Helical" evidence="7">
    <location>
        <begin position="378"/>
        <end position="397"/>
    </location>
</feature>
<proteinExistence type="inferred from homology"/>
<dbReference type="PANTHER" id="PTHR30353">
    <property type="entry name" value="INNER MEMBRANE PROTEIN DEDA-RELATED"/>
    <property type="match status" value="1"/>
</dbReference>
<name>A0ABV3YWC0_9PSED</name>
<feature type="transmembrane region" description="Helical" evidence="7">
    <location>
        <begin position="253"/>
        <end position="275"/>
    </location>
</feature>
<keyword evidence="3" id="KW-1003">Cell membrane</keyword>
<evidence type="ECO:0000256" key="7">
    <source>
        <dbReference type="SAM" id="Phobius"/>
    </source>
</evidence>
<dbReference type="Pfam" id="PF01569">
    <property type="entry name" value="PAP2"/>
    <property type="match status" value="1"/>
</dbReference>
<evidence type="ECO:0000313" key="9">
    <source>
        <dbReference type="EMBL" id="MEX6503424.1"/>
    </source>
</evidence>
<keyword evidence="6 7" id="KW-0472">Membrane</keyword>
<evidence type="ECO:0000256" key="2">
    <source>
        <dbReference type="ARBA" id="ARBA00010792"/>
    </source>
</evidence>